<protein>
    <recommendedName>
        <fullName evidence="4">Condensin complex subunit 2</fullName>
    </recommendedName>
</protein>
<keyword evidence="7" id="KW-0132">Cell division</keyword>
<dbReference type="Proteomes" id="UP001620626">
    <property type="component" value="Unassembled WGS sequence"/>
</dbReference>
<comment type="subcellular location">
    <subcellularLocation>
        <location evidence="1">Chromosome</location>
    </subcellularLocation>
    <subcellularLocation>
        <location evidence="2">Cytoplasm</location>
    </subcellularLocation>
</comment>
<dbReference type="GO" id="GO:0005737">
    <property type="term" value="C:cytoplasm"/>
    <property type="evidence" value="ECO:0007669"/>
    <property type="project" value="UniProtKB-SubCell"/>
</dbReference>
<organism evidence="12 13">
    <name type="scientific">Heterodera trifolii</name>
    <dbReference type="NCBI Taxonomy" id="157864"/>
    <lineage>
        <taxon>Eukaryota</taxon>
        <taxon>Metazoa</taxon>
        <taxon>Ecdysozoa</taxon>
        <taxon>Nematoda</taxon>
        <taxon>Chromadorea</taxon>
        <taxon>Rhabditida</taxon>
        <taxon>Tylenchina</taxon>
        <taxon>Tylenchomorpha</taxon>
        <taxon>Tylenchoidea</taxon>
        <taxon>Heteroderidae</taxon>
        <taxon>Heteroderinae</taxon>
        <taxon>Heterodera</taxon>
    </lineage>
</organism>
<dbReference type="GO" id="GO:0030261">
    <property type="term" value="P:chromosome condensation"/>
    <property type="evidence" value="ECO:0007669"/>
    <property type="project" value="UniProtKB-KW"/>
</dbReference>
<dbReference type="EMBL" id="JBICBT010000941">
    <property type="protein sequence ID" value="KAL3091559.1"/>
    <property type="molecule type" value="Genomic_DNA"/>
</dbReference>
<evidence type="ECO:0000313" key="12">
    <source>
        <dbReference type="EMBL" id="KAL3091559.1"/>
    </source>
</evidence>
<evidence type="ECO:0000256" key="11">
    <source>
        <dbReference type="SAM" id="MobiDB-lite"/>
    </source>
</evidence>
<proteinExistence type="inferred from homology"/>
<evidence type="ECO:0000256" key="6">
    <source>
        <dbReference type="ARBA" id="ARBA00022490"/>
    </source>
</evidence>
<keyword evidence="5" id="KW-0158">Chromosome</keyword>
<evidence type="ECO:0000256" key="10">
    <source>
        <dbReference type="ARBA" id="ARBA00023306"/>
    </source>
</evidence>
<keyword evidence="6" id="KW-0963">Cytoplasm</keyword>
<keyword evidence="10" id="KW-0131">Cell cycle</keyword>
<dbReference type="PANTHER" id="PTHR13108:SF9">
    <property type="entry name" value="CONDENSIN COMPLEX SUBUNIT 2"/>
    <property type="match status" value="1"/>
</dbReference>
<evidence type="ECO:0000256" key="5">
    <source>
        <dbReference type="ARBA" id="ARBA00022454"/>
    </source>
</evidence>
<reference evidence="12 13" key="1">
    <citation type="submission" date="2024-10" db="EMBL/GenBank/DDBJ databases">
        <authorList>
            <person name="Kim D."/>
        </authorList>
    </citation>
    <scope>NUCLEOTIDE SEQUENCE [LARGE SCALE GENOMIC DNA]</scope>
    <source>
        <strain evidence="12">BH-2024</strain>
    </source>
</reference>
<dbReference type="GO" id="GO:0051301">
    <property type="term" value="P:cell division"/>
    <property type="evidence" value="ECO:0007669"/>
    <property type="project" value="UniProtKB-KW"/>
</dbReference>
<dbReference type="InterPro" id="IPR022816">
    <property type="entry name" value="Condensin_barren_su2"/>
</dbReference>
<keyword evidence="9" id="KW-0226">DNA condensation</keyword>
<comment type="caution">
    <text evidence="12">The sequence shown here is derived from an EMBL/GenBank/DDBJ whole genome shotgun (WGS) entry which is preliminary data.</text>
</comment>
<evidence type="ECO:0000256" key="7">
    <source>
        <dbReference type="ARBA" id="ARBA00022618"/>
    </source>
</evidence>
<feature type="region of interest" description="Disordered" evidence="11">
    <location>
        <begin position="86"/>
        <end position="146"/>
    </location>
</feature>
<evidence type="ECO:0000256" key="8">
    <source>
        <dbReference type="ARBA" id="ARBA00022776"/>
    </source>
</evidence>
<name>A0ABD2JLQ9_9BILA</name>
<keyword evidence="8" id="KW-0498">Mitosis</keyword>
<accession>A0ABD2JLQ9</accession>
<keyword evidence="13" id="KW-1185">Reference proteome</keyword>
<feature type="compositionally biased region" description="Acidic residues" evidence="11">
    <location>
        <begin position="728"/>
        <end position="737"/>
    </location>
</feature>
<evidence type="ECO:0000256" key="1">
    <source>
        <dbReference type="ARBA" id="ARBA00004286"/>
    </source>
</evidence>
<gene>
    <name evidence="12" type="ORF">niasHT_024141</name>
</gene>
<dbReference type="GO" id="GO:0005694">
    <property type="term" value="C:chromosome"/>
    <property type="evidence" value="ECO:0007669"/>
    <property type="project" value="UniProtKB-SubCell"/>
</dbReference>
<dbReference type="PANTHER" id="PTHR13108">
    <property type="entry name" value="CONDENSIN COMPLEX SUBUNIT 2"/>
    <property type="match status" value="1"/>
</dbReference>
<evidence type="ECO:0000256" key="2">
    <source>
        <dbReference type="ARBA" id="ARBA00004496"/>
    </source>
</evidence>
<feature type="region of interest" description="Disordered" evidence="11">
    <location>
        <begin position="707"/>
        <end position="739"/>
    </location>
</feature>
<evidence type="ECO:0000256" key="4">
    <source>
        <dbReference type="ARBA" id="ARBA00016065"/>
    </source>
</evidence>
<dbReference type="AlphaFoldDB" id="A0ABD2JLQ9"/>
<comment type="similarity">
    <text evidence="3">Belongs to the CND2 (condensin subunit 2) family.</text>
</comment>
<feature type="region of interest" description="Disordered" evidence="11">
    <location>
        <begin position="487"/>
        <end position="506"/>
    </location>
</feature>
<evidence type="ECO:0000256" key="3">
    <source>
        <dbReference type="ARBA" id="ARBA00009471"/>
    </source>
</evidence>
<sequence length="910" mass="100796">MAQVDDDYEANKRVAESLREYMGRRLNVANAFETPILEGLMAAVKVEPLQRIGTVLDASARCYAFRVDNTYSACYKVLSAASGGERIGPFQNDDWPNDRDEVETVNSNDEGGDKSGTIASDEDGEGSGEGTKQDKNKLSKPLDSSRKAKLLTREARQLAEGLWKRFASAQHFGDTEDDLHALFDQLSTDVTGTIMKRRLGAVHGSLDRKDNQFSIEDAIYRKISKDFEEGSARSFVSNQILMNDHGNFLILHTNWPGDEPSNPLPSLVNHLSAASAQCQTKALDQMTSAVKRAQSKRPSEFALLTQICADDGQNLPTIDFQEENSYEQRIDCVVDAFDNDGGDEHASTLECGGDAAPLHSCRMAVDETIANSPFADSAITPLTNGINVTHGNLEDGLIVETFGQNIDEGTDNESKATTDCLGRDGEAFGTEVAEREKQLAGGDEDIGDEQICRLIDENLLPLTQTDNENFVPLKNTLVEDDSHWMGDQNVDHGLAPTDEIRPKKGKTKRLIHEAGSAKAKRRLQKGNDFDEISGIADDMCWIPKRVVSSFVKRAIADIQRTSLAKRRLEMDADFSDDTPLPFLNKRLTRDRAKQLESMAYDSTNLLRARIFYKSHLGVWSFFPFDDSLKNVRLISRPHLLPPFSLPLPRDEQHNEFIKFYLELMDGQSTADTEAADDISLDNGEENWQMDDQNGTLGDEVPIDAEFVGSPHMASDDGSSKRRRWGSDCTDEEDDDQLDTGFGFLNNITLSEIKQIYYQTNLNVAKVKKAMLRVISSHKKCVPPAVDFVMGLDDEADADDHLSSCPSEDNDSEQIESDAESLAAISDDGTPTAEGVQNTAAKARGINSRELFANVPRFLNGMTKRNLTVTNSFAVLLHLCNDKQLTLAQKEGENKLVEGHSMAEFFVKFPN</sequence>
<evidence type="ECO:0000313" key="13">
    <source>
        <dbReference type="Proteomes" id="UP001620626"/>
    </source>
</evidence>
<evidence type="ECO:0000256" key="9">
    <source>
        <dbReference type="ARBA" id="ARBA00023067"/>
    </source>
</evidence>